<dbReference type="InterPro" id="IPR050177">
    <property type="entry name" value="Lipid_A_modif_metabolic_enz"/>
</dbReference>
<dbReference type="Gene3D" id="3.40.50.720">
    <property type="entry name" value="NAD(P)-binding Rossmann-like Domain"/>
    <property type="match status" value="1"/>
</dbReference>
<protein>
    <submittedName>
        <fullName evidence="2">GDP-6-deoxy-D-talose 4-dehydrogenase</fullName>
        <ecNumber evidence="2">1.1.1.135</ecNumber>
    </submittedName>
</protein>
<evidence type="ECO:0000313" key="3">
    <source>
        <dbReference type="Proteomes" id="UP000092987"/>
    </source>
</evidence>
<name>A0A1C7WQL2_9BACT</name>
<evidence type="ECO:0000313" key="2">
    <source>
        <dbReference type="EMBL" id="OCL95929.1"/>
    </source>
</evidence>
<dbReference type="Proteomes" id="UP000092987">
    <property type="component" value="Unassembled WGS sequence"/>
</dbReference>
<dbReference type="EC" id="1.1.1.135" evidence="2"/>
<keyword evidence="3" id="KW-1185">Reference proteome</keyword>
<dbReference type="PANTHER" id="PTHR43245">
    <property type="entry name" value="BIFUNCTIONAL POLYMYXIN RESISTANCE PROTEIN ARNA"/>
    <property type="match status" value="1"/>
</dbReference>
<dbReference type="CDD" id="cd08946">
    <property type="entry name" value="SDR_e"/>
    <property type="match status" value="1"/>
</dbReference>
<keyword evidence="2" id="KW-0560">Oxidoreductase</keyword>
<dbReference type="Pfam" id="PF01370">
    <property type="entry name" value="Epimerase"/>
    <property type="match status" value="1"/>
</dbReference>
<proteinExistence type="predicted"/>
<dbReference type="InterPro" id="IPR001509">
    <property type="entry name" value="Epimerase_deHydtase"/>
</dbReference>
<dbReference type="SUPFAM" id="SSF51735">
    <property type="entry name" value="NAD(P)-binding Rossmann-fold domains"/>
    <property type="match status" value="1"/>
</dbReference>
<gene>
    <name evidence="2" type="primary">tld</name>
    <name evidence="2" type="ORF">AA347_01418</name>
</gene>
<organism evidence="2 3">
    <name type="scientific">Aliarcobacter thereius LMG 24486</name>
    <dbReference type="NCBI Taxonomy" id="1032240"/>
    <lineage>
        <taxon>Bacteria</taxon>
        <taxon>Pseudomonadati</taxon>
        <taxon>Campylobacterota</taxon>
        <taxon>Epsilonproteobacteria</taxon>
        <taxon>Campylobacterales</taxon>
        <taxon>Arcobacteraceae</taxon>
        <taxon>Aliarcobacter</taxon>
    </lineage>
</organism>
<evidence type="ECO:0000259" key="1">
    <source>
        <dbReference type="Pfam" id="PF01370"/>
    </source>
</evidence>
<dbReference type="InterPro" id="IPR036291">
    <property type="entry name" value="NAD(P)-bd_dom_sf"/>
</dbReference>
<feature type="domain" description="NAD-dependent epimerase/dehydratase" evidence="1">
    <location>
        <begin position="4"/>
        <end position="187"/>
    </location>
</feature>
<dbReference type="RefSeq" id="WP_066390394.1">
    <property type="nucleotide sequence ID" value="NZ_CP035926.1"/>
</dbReference>
<dbReference type="GO" id="GO:0047916">
    <property type="term" value="F:GDP-6-deoxy-D-talose 4-dehydrogenase activity"/>
    <property type="evidence" value="ECO:0007669"/>
    <property type="project" value="UniProtKB-EC"/>
</dbReference>
<reference evidence="2 3" key="1">
    <citation type="submission" date="2015-10" db="EMBL/GenBank/DDBJ databases">
        <authorList>
            <person name="Rovetto F.F."/>
            <person name="Cocolin L.L."/>
            <person name="Illeghems K.K."/>
            <person name="Van Nieuwerbuegh F.F."/>
            <person name="Houf K.K."/>
        </authorList>
    </citation>
    <scope>NUCLEOTIDE SEQUENCE [LARGE SCALE GENOMIC DNA]</scope>
    <source>
        <strain evidence="2 3">LMG 24486</strain>
    </source>
</reference>
<comment type="caution">
    <text evidence="2">The sequence shown here is derived from an EMBL/GenBank/DDBJ whole genome shotgun (WGS) entry which is preliminary data.</text>
</comment>
<dbReference type="EMBL" id="LLKQ01000001">
    <property type="protein sequence ID" value="OCL95929.1"/>
    <property type="molecule type" value="Genomic_DNA"/>
</dbReference>
<sequence>MRVSVTGGSGFIGSKFIELFADKFEGIKSLNSKSCPLDNYEKILEVTKDIDVLVHTAFDHSYKNNISGIRNILKACEQNGVKKLIHISTVSVYEPDAKGVLNENSPYSKLNDPYSKEKRKIEQEIEKYKNRAFDIIILQPTIVYGLGGSWTKYALHVCKAKEVRLPDTGDKICNAVHVDDVANAIYQSCVSDVKFDKFLISGSEPITWKEFYSKHCQVLKELKLPSSCNIQNSPNENEFHKKKIVDIVFQLWFKTPIGNVLDMLVGILKKLRAKSYSSTNNKSDLKIFLQSEVNENILEPLAITKKVHNCNFSVDSQKAKEKLSYEGLVSFDVGMKKLRDEILGL</sequence>
<accession>A0A1C7WQL2</accession>